<dbReference type="RefSeq" id="WP_104724296.1">
    <property type="nucleotide sequence ID" value="NZ_FZNE01000003.1"/>
</dbReference>
<dbReference type="Pfam" id="PF01026">
    <property type="entry name" value="TatD_DNase"/>
    <property type="match status" value="1"/>
</dbReference>
<dbReference type="InterPro" id="IPR018228">
    <property type="entry name" value="DNase_TatD-rel_CS"/>
</dbReference>
<dbReference type="PROSITE" id="PS01137">
    <property type="entry name" value="TATD_1"/>
    <property type="match status" value="1"/>
</dbReference>
<evidence type="ECO:0000256" key="2">
    <source>
        <dbReference type="ARBA" id="ARBA00022723"/>
    </source>
</evidence>
<comment type="similarity">
    <text evidence="1">Belongs to the metallo-dependent hydrolases superfamily. TatD-type hydrolase family.</text>
</comment>
<feature type="binding site" evidence="4">
    <location>
        <position position="131"/>
    </location>
    <ligand>
        <name>a divalent metal cation</name>
        <dbReference type="ChEBI" id="CHEBI:60240"/>
        <label>2</label>
    </ligand>
</feature>
<dbReference type="FunFam" id="3.20.20.140:FF:000005">
    <property type="entry name" value="TatD family hydrolase"/>
    <property type="match status" value="1"/>
</dbReference>
<dbReference type="InterPro" id="IPR001130">
    <property type="entry name" value="TatD-like"/>
</dbReference>
<keyword evidence="2 4" id="KW-0479">Metal-binding</keyword>
<dbReference type="PIRSF" id="PIRSF005902">
    <property type="entry name" value="DNase_TatD"/>
    <property type="match status" value="1"/>
</dbReference>
<evidence type="ECO:0000313" key="5">
    <source>
        <dbReference type="EMBL" id="RDU69658.1"/>
    </source>
</evidence>
<protein>
    <submittedName>
        <fullName evidence="5">TatD family deoxyribonuclease</fullName>
    </submittedName>
</protein>
<feature type="binding site" evidence="4">
    <location>
        <position position="88"/>
    </location>
    <ligand>
        <name>a divalent metal cation</name>
        <dbReference type="ChEBI" id="CHEBI:60240"/>
        <label>1</label>
    </ligand>
</feature>
<feature type="binding site" evidence="4">
    <location>
        <position position="202"/>
    </location>
    <ligand>
        <name>a divalent metal cation</name>
        <dbReference type="ChEBI" id="CHEBI:60240"/>
        <label>1</label>
    </ligand>
</feature>
<dbReference type="GO" id="GO:0046872">
    <property type="term" value="F:metal ion binding"/>
    <property type="evidence" value="ECO:0007669"/>
    <property type="project" value="UniProtKB-KW"/>
</dbReference>
<evidence type="ECO:0000256" key="3">
    <source>
        <dbReference type="ARBA" id="ARBA00022801"/>
    </source>
</evidence>
<organism evidence="5 6">
    <name type="scientific">Helicobacter cholecystus</name>
    <dbReference type="NCBI Taxonomy" id="45498"/>
    <lineage>
        <taxon>Bacteria</taxon>
        <taxon>Pseudomonadati</taxon>
        <taxon>Campylobacterota</taxon>
        <taxon>Epsilonproteobacteria</taxon>
        <taxon>Campylobacterales</taxon>
        <taxon>Helicobacteraceae</taxon>
        <taxon>Helicobacter</taxon>
    </lineage>
</organism>
<dbReference type="PANTHER" id="PTHR46124:SF2">
    <property type="entry name" value="D-AMINOACYL-TRNA DEACYLASE"/>
    <property type="match status" value="1"/>
</dbReference>
<name>A0A3D8IWL5_9HELI</name>
<accession>A0A3D8IWL5</accession>
<sequence length="253" mass="29111">MIDTHCHLDCEAFFDDIHSVLKDSRENQISAFIIPGVDIKDLARAQSLAHTYEDVYFASGVHPYHLSTYDLCSLRAVLKDEKCVAIGECGLDYFRLEGSEEEKRAIKALQEKCFREQIELSLEGNKPLILHVREASGDVVKILRDYPRARGVFHCFNADEILLEFKDRFFYGIGGVLTFKNARRLLEVLPKIPLNRLLLETDSPYLTPHPYRGERNEPKYIPLIVEKISEVLQIAKEKISKQSDQNARELFNL</sequence>
<evidence type="ECO:0000256" key="1">
    <source>
        <dbReference type="ARBA" id="ARBA00009275"/>
    </source>
</evidence>
<comment type="caution">
    <text evidence="5">The sequence shown here is derived from an EMBL/GenBank/DDBJ whole genome shotgun (WGS) entry which is preliminary data.</text>
</comment>
<evidence type="ECO:0000313" key="6">
    <source>
        <dbReference type="Proteomes" id="UP000257067"/>
    </source>
</evidence>
<dbReference type="InterPro" id="IPR032466">
    <property type="entry name" value="Metal_Hydrolase"/>
</dbReference>
<dbReference type="PROSITE" id="PS01091">
    <property type="entry name" value="TATD_3"/>
    <property type="match status" value="1"/>
</dbReference>
<keyword evidence="3" id="KW-0378">Hydrolase</keyword>
<gene>
    <name evidence="5" type="ORF">CQA62_03150</name>
</gene>
<dbReference type="GO" id="GO:0016788">
    <property type="term" value="F:hydrolase activity, acting on ester bonds"/>
    <property type="evidence" value="ECO:0007669"/>
    <property type="project" value="InterPro"/>
</dbReference>
<dbReference type="Gene3D" id="3.20.20.140">
    <property type="entry name" value="Metal-dependent hydrolases"/>
    <property type="match status" value="1"/>
</dbReference>
<dbReference type="NCBIfam" id="TIGR00010">
    <property type="entry name" value="YchF/TatD family DNA exonuclease"/>
    <property type="match status" value="1"/>
</dbReference>
<dbReference type="PANTHER" id="PTHR46124">
    <property type="entry name" value="D-AMINOACYL-TRNA DEACYLASE"/>
    <property type="match status" value="1"/>
</dbReference>
<dbReference type="SUPFAM" id="SSF51556">
    <property type="entry name" value="Metallo-dependent hydrolases"/>
    <property type="match status" value="1"/>
</dbReference>
<dbReference type="EMBL" id="NXLU01000002">
    <property type="protein sequence ID" value="RDU69658.1"/>
    <property type="molecule type" value="Genomic_DNA"/>
</dbReference>
<reference evidence="5 6" key="1">
    <citation type="submission" date="2018-04" db="EMBL/GenBank/DDBJ databases">
        <title>Novel Campyloabacter and Helicobacter Species and Strains.</title>
        <authorList>
            <person name="Mannion A.J."/>
            <person name="Shen Z."/>
            <person name="Fox J.G."/>
        </authorList>
    </citation>
    <scope>NUCLEOTIDE SEQUENCE [LARGE SCALE GENOMIC DNA]</scope>
    <source>
        <strain evidence="5 6">ATCC 700242</strain>
    </source>
</reference>
<dbReference type="Proteomes" id="UP000257067">
    <property type="component" value="Unassembled WGS sequence"/>
</dbReference>
<evidence type="ECO:0000256" key="4">
    <source>
        <dbReference type="PIRSR" id="PIRSR005902-1"/>
    </source>
</evidence>
<proteinExistence type="inferred from homology"/>
<dbReference type="OrthoDB" id="9810005at2"/>
<dbReference type="InterPro" id="IPR015991">
    <property type="entry name" value="TatD/YcfH-like"/>
</dbReference>
<feature type="binding site" evidence="4">
    <location>
        <position position="7"/>
    </location>
    <ligand>
        <name>a divalent metal cation</name>
        <dbReference type="ChEBI" id="CHEBI:60240"/>
        <label>1</label>
    </ligand>
</feature>
<dbReference type="AlphaFoldDB" id="A0A3D8IWL5"/>
<feature type="binding site" evidence="4">
    <location>
        <position position="5"/>
    </location>
    <ligand>
        <name>a divalent metal cation</name>
        <dbReference type="ChEBI" id="CHEBI:60240"/>
        <label>1</label>
    </ligand>
</feature>
<keyword evidence="6" id="KW-1185">Reference proteome</keyword>
<dbReference type="GO" id="GO:0005829">
    <property type="term" value="C:cytosol"/>
    <property type="evidence" value="ECO:0007669"/>
    <property type="project" value="TreeGrafter"/>
</dbReference>
<dbReference type="CDD" id="cd01310">
    <property type="entry name" value="TatD_DNAse"/>
    <property type="match status" value="1"/>
</dbReference>
<dbReference type="GO" id="GO:0004536">
    <property type="term" value="F:DNA nuclease activity"/>
    <property type="evidence" value="ECO:0007669"/>
    <property type="project" value="InterPro"/>
</dbReference>
<feature type="binding site" evidence="4">
    <location>
        <position position="154"/>
    </location>
    <ligand>
        <name>a divalent metal cation</name>
        <dbReference type="ChEBI" id="CHEBI:60240"/>
        <label>2</label>
    </ligand>
</feature>